<dbReference type="EMBL" id="BDGU01001716">
    <property type="protein sequence ID" value="GAW10414.1"/>
    <property type="molecule type" value="Genomic_DNA"/>
</dbReference>
<evidence type="ECO:0000256" key="1">
    <source>
        <dbReference type="ARBA" id="ARBA00025788"/>
    </source>
</evidence>
<dbReference type="PANTHER" id="PTHR12175">
    <property type="entry name" value="AD039 HT014 THIOREDOXIN FAMILY TRP26"/>
    <property type="match status" value="1"/>
</dbReference>
<dbReference type="PANTHER" id="PTHR12175:SF1">
    <property type="entry name" value="PITH DOMAIN-CONTAINING PROTEIN 1"/>
    <property type="match status" value="1"/>
</dbReference>
<dbReference type="AlphaFoldDB" id="A0A1Q3ETJ1"/>
<name>A0A1Q3ETJ1_LENED</name>
<dbReference type="InterPro" id="IPR010400">
    <property type="entry name" value="PITH_dom"/>
</dbReference>
<evidence type="ECO:0000259" key="3">
    <source>
        <dbReference type="PROSITE" id="PS51532"/>
    </source>
</evidence>
<accession>A0A1Q3ETJ1</accession>
<evidence type="ECO:0000256" key="2">
    <source>
        <dbReference type="SAM" id="MobiDB-lite"/>
    </source>
</evidence>
<dbReference type="InterPro" id="IPR037047">
    <property type="entry name" value="PITH_dom_sf"/>
</dbReference>
<dbReference type="GO" id="GO:0005634">
    <property type="term" value="C:nucleus"/>
    <property type="evidence" value="ECO:0007669"/>
    <property type="project" value="TreeGrafter"/>
</dbReference>
<dbReference type="Proteomes" id="UP000188533">
    <property type="component" value="Unassembled WGS sequence"/>
</dbReference>
<dbReference type="OrthoDB" id="2635at2759"/>
<feature type="domain" description="PITH" evidence="3">
    <location>
        <begin position="8"/>
        <end position="182"/>
    </location>
</feature>
<dbReference type="PROSITE" id="PS51532">
    <property type="entry name" value="PITH"/>
    <property type="match status" value="1"/>
</dbReference>
<comment type="caution">
    <text evidence="4">The sequence shown here is derived from an EMBL/GenBank/DDBJ whole genome shotgun (WGS) entry which is preliminary data.</text>
</comment>
<organism evidence="4 5">
    <name type="scientific">Lentinula edodes</name>
    <name type="common">Shiitake mushroom</name>
    <name type="synonym">Lentinus edodes</name>
    <dbReference type="NCBI Taxonomy" id="5353"/>
    <lineage>
        <taxon>Eukaryota</taxon>
        <taxon>Fungi</taxon>
        <taxon>Dikarya</taxon>
        <taxon>Basidiomycota</taxon>
        <taxon>Agaricomycotina</taxon>
        <taxon>Agaricomycetes</taxon>
        <taxon>Agaricomycetidae</taxon>
        <taxon>Agaricales</taxon>
        <taxon>Marasmiineae</taxon>
        <taxon>Omphalotaceae</taxon>
        <taxon>Lentinula</taxon>
    </lineage>
</organism>
<feature type="region of interest" description="Disordered" evidence="2">
    <location>
        <begin position="177"/>
        <end position="205"/>
    </location>
</feature>
<protein>
    <submittedName>
        <fullName evidence="4">DUF1000-domain-containing protein</fullName>
    </submittedName>
</protein>
<keyword evidence="5" id="KW-1185">Reference proteome</keyword>
<evidence type="ECO:0000313" key="4">
    <source>
        <dbReference type="EMBL" id="GAW10414.1"/>
    </source>
</evidence>
<dbReference type="Gene3D" id="2.60.120.470">
    <property type="entry name" value="PITH domain"/>
    <property type="match status" value="1"/>
</dbReference>
<comment type="similarity">
    <text evidence="1">Belongs to the PITHD1 family.</text>
</comment>
<dbReference type="SUPFAM" id="SSF49785">
    <property type="entry name" value="Galactose-binding domain-like"/>
    <property type="match status" value="1"/>
</dbReference>
<dbReference type="GO" id="GO:0005737">
    <property type="term" value="C:cytoplasm"/>
    <property type="evidence" value="ECO:0007669"/>
    <property type="project" value="UniProtKB-ARBA"/>
</dbReference>
<sequence length="205" mass="22622">MSSSSSDPANILGGDNSNLWRCIDRDNVHGLNLADPDDAKETIKPWDQRENTEKFAESNVDDQVIIHVPFSQNVRLRSVLLKLGRGEVAPVHLRIYANHPNIVDFSEAETTKAQLDISLLQGEPGVVEYPLRVAAFASINSVSLFFSESVGGDVSRIYYIGFKGDIRELKKDKNPQMDIPAANAADAPLFDRLQDKASGQQTTAR</sequence>
<dbReference type="Pfam" id="PF06201">
    <property type="entry name" value="PITH"/>
    <property type="match status" value="1"/>
</dbReference>
<dbReference type="InterPro" id="IPR045099">
    <property type="entry name" value="PITH1-like"/>
</dbReference>
<reference evidence="4 5" key="1">
    <citation type="submission" date="2016-08" db="EMBL/GenBank/DDBJ databases">
        <authorList>
            <consortium name="Lentinula edodes genome sequencing consortium"/>
            <person name="Sakamoto Y."/>
            <person name="Nakade K."/>
            <person name="Sato S."/>
            <person name="Yoshida Y."/>
            <person name="Miyazaki K."/>
            <person name="Natsume S."/>
            <person name="Konno N."/>
        </authorList>
    </citation>
    <scope>NUCLEOTIDE SEQUENCE [LARGE SCALE GENOMIC DNA]</scope>
    <source>
        <strain evidence="4 5">NBRC 111202</strain>
    </source>
</reference>
<reference evidence="4 5" key="2">
    <citation type="submission" date="2017-02" db="EMBL/GenBank/DDBJ databases">
        <title>A genome survey and senescence transcriptome analysis in Lentinula edodes.</title>
        <authorList>
            <person name="Sakamoto Y."/>
            <person name="Nakade K."/>
            <person name="Sato S."/>
            <person name="Yoshida Y."/>
            <person name="Miyazaki K."/>
            <person name="Natsume S."/>
            <person name="Konno N."/>
        </authorList>
    </citation>
    <scope>NUCLEOTIDE SEQUENCE [LARGE SCALE GENOMIC DNA]</scope>
    <source>
        <strain evidence="4 5">NBRC 111202</strain>
    </source>
</reference>
<dbReference type="InterPro" id="IPR008979">
    <property type="entry name" value="Galactose-bd-like_sf"/>
</dbReference>
<evidence type="ECO:0000313" key="5">
    <source>
        <dbReference type="Proteomes" id="UP000188533"/>
    </source>
</evidence>
<proteinExistence type="inferred from homology"/>
<gene>
    <name evidence="4" type="ORF">LENED_012675</name>
</gene>